<dbReference type="Proteomes" id="UP001159363">
    <property type="component" value="Chromosome 2"/>
</dbReference>
<sequence>MEEAAGEEAKLAIEAGEVDKDGSPLITAVYFRQQVNLCYAIWAGNKVRYICGNCKVGNLPLQTAVQANAQCLRTAAVSAIKHRKEQSSNYSNYNRIDELKKDILNSPHNIFGNHENCRERDNFCDGSSKPGESDLVPQLKQARIWQELLTAVHHAANNASSLISDVDNNISENFNSIVGKTVGGKRVNFALRNSYETQCEAAFVSANSKGELHRMINKSALKRSPGFHTKKSVSHITKNHRKKHATQSCISNANYGPDENIIVEDISEKESEERKEIFLTQLMNENRKVIEENTRGQSSCHEWKEQRCKRITESFFGKICKMKPTTSCASTFAEENNISVQACDLLVDEEFHYLEASPDGLIGDNAVLEVSHKKKSSLWKLKTASQNLKLKIHICTKYKAFYTFPKGSNATLFVWPPKSMIHEVIRKNYNYWKNKILPNVQNFNFNCLLP</sequence>
<dbReference type="PANTHER" id="PTHR46609:SF8">
    <property type="entry name" value="YQAJ VIRAL RECOMBINASE DOMAIN-CONTAINING PROTEIN"/>
    <property type="match status" value="1"/>
</dbReference>
<dbReference type="InterPro" id="IPR051703">
    <property type="entry name" value="NF-kappa-B_Signaling_Reg"/>
</dbReference>
<accession>A0ABQ9IB18</accession>
<dbReference type="InterPro" id="IPR011604">
    <property type="entry name" value="PDDEXK-like_dom_sf"/>
</dbReference>
<dbReference type="InterPro" id="IPR011335">
    <property type="entry name" value="Restrct_endonuc-II-like"/>
</dbReference>
<evidence type="ECO:0000313" key="2">
    <source>
        <dbReference type="Proteomes" id="UP001159363"/>
    </source>
</evidence>
<keyword evidence="2" id="KW-1185">Reference proteome</keyword>
<dbReference type="EMBL" id="JARBHB010000002">
    <property type="protein sequence ID" value="KAJ8893864.1"/>
    <property type="molecule type" value="Genomic_DNA"/>
</dbReference>
<dbReference type="PANTHER" id="PTHR46609">
    <property type="entry name" value="EXONUCLEASE, PHAGE-TYPE/RECB, C-TERMINAL DOMAIN-CONTAINING PROTEIN"/>
    <property type="match status" value="1"/>
</dbReference>
<dbReference type="SUPFAM" id="SSF52980">
    <property type="entry name" value="Restriction endonuclease-like"/>
    <property type="match status" value="1"/>
</dbReference>
<reference evidence="1 2" key="1">
    <citation type="submission" date="2023-02" db="EMBL/GenBank/DDBJ databases">
        <title>LHISI_Scaffold_Assembly.</title>
        <authorList>
            <person name="Stuart O.P."/>
            <person name="Cleave R."/>
            <person name="Magrath M.J.L."/>
            <person name="Mikheyev A.S."/>
        </authorList>
    </citation>
    <scope>NUCLEOTIDE SEQUENCE [LARGE SCALE GENOMIC DNA]</scope>
    <source>
        <strain evidence="1">Daus_M_001</strain>
        <tissue evidence="1">Leg muscle</tissue>
    </source>
</reference>
<protein>
    <submittedName>
        <fullName evidence="1">Uncharacterized protein</fullName>
    </submittedName>
</protein>
<dbReference type="Gene3D" id="3.90.320.10">
    <property type="match status" value="1"/>
</dbReference>
<proteinExistence type="predicted"/>
<evidence type="ECO:0000313" key="1">
    <source>
        <dbReference type="EMBL" id="KAJ8893864.1"/>
    </source>
</evidence>
<name>A0ABQ9IB18_9NEOP</name>
<gene>
    <name evidence="1" type="ORF">PR048_006465</name>
</gene>
<organism evidence="1 2">
    <name type="scientific">Dryococelus australis</name>
    <dbReference type="NCBI Taxonomy" id="614101"/>
    <lineage>
        <taxon>Eukaryota</taxon>
        <taxon>Metazoa</taxon>
        <taxon>Ecdysozoa</taxon>
        <taxon>Arthropoda</taxon>
        <taxon>Hexapoda</taxon>
        <taxon>Insecta</taxon>
        <taxon>Pterygota</taxon>
        <taxon>Neoptera</taxon>
        <taxon>Polyneoptera</taxon>
        <taxon>Phasmatodea</taxon>
        <taxon>Verophasmatodea</taxon>
        <taxon>Anareolatae</taxon>
        <taxon>Phasmatidae</taxon>
        <taxon>Eurycanthinae</taxon>
        <taxon>Dryococelus</taxon>
    </lineage>
</organism>
<comment type="caution">
    <text evidence="1">The sequence shown here is derived from an EMBL/GenBank/DDBJ whole genome shotgun (WGS) entry which is preliminary data.</text>
</comment>